<feature type="transmembrane region" description="Helical" evidence="1">
    <location>
        <begin position="179"/>
        <end position="205"/>
    </location>
</feature>
<evidence type="ECO:0000256" key="1">
    <source>
        <dbReference type="SAM" id="Phobius"/>
    </source>
</evidence>
<gene>
    <name evidence="2" type="ORF">ACFQH9_12370</name>
</gene>
<dbReference type="Pfam" id="PF12730">
    <property type="entry name" value="ABC2_membrane_4"/>
    <property type="match status" value="1"/>
</dbReference>
<keyword evidence="1" id="KW-1133">Transmembrane helix</keyword>
<proteinExistence type="predicted"/>
<keyword evidence="1" id="KW-0812">Transmembrane</keyword>
<sequence length="289" mass="28554">MTTVPAVPAVAPAAGAGSRATAPLGRLLAAEVRWVFRRPRTLVTLGLFALVPVLIAIGVVVADRSGGGGLIGAVAGNGLVLPVAALTVTLALLLPLAVAMAAADAIAGEAASGTLRGLLLAPVSRLRLVGVKAFGVLVVALAAALVIAVVGVLAGMVVVGSADGGMVTLSGTTLGLGAGLARVALVTIWVVGQLAAVGAVALAVSSLTEHPLVVLASVLGGLIAFGVLGAIPALDWLQPWLLTSGWSAGADALRDPITLDAMGSSTLRALCYAAIGIGFTIWRMQRRDA</sequence>
<keyword evidence="1" id="KW-0472">Membrane</keyword>
<dbReference type="Proteomes" id="UP001596119">
    <property type="component" value="Unassembled WGS sequence"/>
</dbReference>
<protein>
    <submittedName>
        <fullName evidence="2">ABC transporter permease</fullName>
    </submittedName>
</protein>
<feature type="transmembrane region" description="Helical" evidence="1">
    <location>
        <begin position="265"/>
        <end position="282"/>
    </location>
</feature>
<feature type="transmembrane region" description="Helical" evidence="1">
    <location>
        <begin position="212"/>
        <end position="234"/>
    </location>
</feature>
<reference evidence="3" key="1">
    <citation type="journal article" date="2019" name="Int. J. Syst. Evol. Microbiol.">
        <title>The Global Catalogue of Microorganisms (GCM) 10K type strain sequencing project: providing services to taxonomists for standard genome sequencing and annotation.</title>
        <authorList>
            <consortium name="The Broad Institute Genomics Platform"/>
            <consortium name="The Broad Institute Genome Sequencing Center for Infectious Disease"/>
            <person name="Wu L."/>
            <person name="Ma J."/>
        </authorList>
    </citation>
    <scope>NUCLEOTIDE SEQUENCE [LARGE SCALE GENOMIC DNA]</scope>
    <source>
        <strain evidence="3">CGMCC 4.7397</strain>
    </source>
</reference>
<organism evidence="2 3">
    <name type="scientific">Pseudonocardia lutea</name>
    <dbReference type="NCBI Taxonomy" id="2172015"/>
    <lineage>
        <taxon>Bacteria</taxon>
        <taxon>Bacillati</taxon>
        <taxon>Actinomycetota</taxon>
        <taxon>Actinomycetes</taxon>
        <taxon>Pseudonocardiales</taxon>
        <taxon>Pseudonocardiaceae</taxon>
        <taxon>Pseudonocardia</taxon>
    </lineage>
</organism>
<dbReference type="PANTHER" id="PTHR37305">
    <property type="entry name" value="INTEGRAL MEMBRANE PROTEIN-RELATED"/>
    <property type="match status" value="1"/>
</dbReference>
<dbReference type="RefSeq" id="WP_379566150.1">
    <property type="nucleotide sequence ID" value="NZ_JBHSQK010000026.1"/>
</dbReference>
<evidence type="ECO:0000313" key="3">
    <source>
        <dbReference type="Proteomes" id="UP001596119"/>
    </source>
</evidence>
<keyword evidence="3" id="KW-1185">Reference proteome</keyword>
<feature type="transmembrane region" description="Helical" evidence="1">
    <location>
        <begin position="134"/>
        <end position="159"/>
    </location>
</feature>
<evidence type="ECO:0000313" key="2">
    <source>
        <dbReference type="EMBL" id="MFC5949067.1"/>
    </source>
</evidence>
<feature type="transmembrane region" description="Helical" evidence="1">
    <location>
        <begin position="68"/>
        <end position="94"/>
    </location>
</feature>
<dbReference type="EMBL" id="JBHSQK010000026">
    <property type="protein sequence ID" value="MFC5949067.1"/>
    <property type="molecule type" value="Genomic_DNA"/>
</dbReference>
<feature type="transmembrane region" description="Helical" evidence="1">
    <location>
        <begin position="42"/>
        <end position="62"/>
    </location>
</feature>
<dbReference type="PANTHER" id="PTHR37305:SF1">
    <property type="entry name" value="MEMBRANE PROTEIN"/>
    <property type="match status" value="1"/>
</dbReference>
<accession>A0ABW1I9M9</accession>
<comment type="caution">
    <text evidence="2">The sequence shown here is derived from an EMBL/GenBank/DDBJ whole genome shotgun (WGS) entry which is preliminary data.</text>
</comment>
<name>A0ABW1I9M9_9PSEU</name>